<dbReference type="PROSITE" id="PS51257">
    <property type="entry name" value="PROKAR_LIPOPROTEIN"/>
    <property type="match status" value="1"/>
</dbReference>
<evidence type="ECO:0000256" key="1">
    <source>
        <dbReference type="SAM" id="Phobius"/>
    </source>
</evidence>
<keyword evidence="3" id="KW-1185">Reference proteome</keyword>
<proteinExistence type="predicted"/>
<sequence>MYYKSEEQVIYVKITFLFYVLSGCYVSTWRDLLKLNLFKKGLYFLCGLS</sequence>
<protein>
    <recommendedName>
        <fullName evidence="4">Lipoprotein</fullName>
    </recommendedName>
</protein>
<dbReference type="PaxDb" id="29760-VIT_15s0021g01970.t01"/>
<keyword evidence="1" id="KW-1133">Transmembrane helix</keyword>
<organism evidence="2 3">
    <name type="scientific">Vitis vinifera</name>
    <name type="common">Grape</name>
    <dbReference type="NCBI Taxonomy" id="29760"/>
    <lineage>
        <taxon>Eukaryota</taxon>
        <taxon>Viridiplantae</taxon>
        <taxon>Streptophyta</taxon>
        <taxon>Embryophyta</taxon>
        <taxon>Tracheophyta</taxon>
        <taxon>Spermatophyta</taxon>
        <taxon>Magnoliopsida</taxon>
        <taxon>eudicotyledons</taxon>
        <taxon>Gunneridae</taxon>
        <taxon>Pentapetalae</taxon>
        <taxon>rosids</taxon>
        <taxon>Vitales</taxon>
        <taxon>Vitaceae</taxon>
        <taxon>Viteae</taxon>
        <taxon>Vitis</taxon>
    </lineage>
</organism>
<dbReference type="InParanoid" id="D7SLV7"/>
<accession>D7SLV7</accession>
<gene>
    <name evidence="2" type="ordered locus">VIT_15s0021g01970</name>
</gene>
<dbReference type="EMBL" id="FN594952">
    <property type="protein sequence ID" value="CBI16635.3"/>
    <property type="molecule type" value="Genomic_DNA"/>
</dbReference>
<dbReference type="Proteomes" id="UP000009183">
    <property type="component" value="Chromosome 15"/>
</dbReference>
<evidence type="ECO:0000313" key="2">
    <source>
        <dbReference type="EMBL" id="CBI16635.3"/>
    </source>
</evidence>
<evidence type="ECO:0000313" key="3">
    <source>
        <dbReference type="Proteomes" id="UP000009183"/>
    </source>
</evidence>
<dbReference type="HOGENOM" id="CLU_3145532_0_0_1"/>
<name>D7SLV7_VITVI</name>
<keyword evidence="1" id="KW-0472">Membrane</keyword>
<keyword evidence="1" id="KW-0812">Transmembrane</keyword>
<feature type="transmembrane region" description="Helical" evidence="1">
    <location>
        <begin position="9"/>
        <end position="28"/>
    </location>
</feature>
<reference evidence="3" key="1">
    <citation type="journal article" date="2007" name="Nature">
        <title>The grapevine genome sequence suggests ancestral hexaploidization in major angiosperm phyla.</title>
        <authorList>
            <consortium name="The French-Italian Public Consortium for Grapevine Genome Characterization."/>
            <person name="Jaillon O."/>
            <person name="Aury J.-M."/>
            <person name="Noel B."/>
            <person name="Policriti A."/>
            <person name="Clepet C."/>
            <person name="Casagrande A."/>
            <person name="Choisne N."/>
            <person name="Aubourg S."/>
            <person name="Vitulo N."/>
            <person name="Jubin C."/>
            <person name="Vezzi A."/>
            <person name="Legeai F."/>
            <person name="Hugueney P."/>
            <person name="Dasilva C."/>
            <person name="Horner D."/>
            <person name="Mica E."/>
            <person name="Jublot D."/>
            <person name="Poulain J."/>
            <person name="Bruyere C."/>
            <person name="Billault A."/>
            <person name="Segurens B."/>
            <person name="Gouyvenoux M."/>
            <person name="Ugarte E."/>
            <person name="Cattonaro F."/>
            <person name="Anthouard V."/>
            <person name="Vico V."/>
            <person name="Del Fabbro C."/>
            <person name="Alaux M."/>
            <person name="Di Gaspero G."/>
            <person name="Dumas V."/>
            <person name="Felice N."/>
            <person name="Paillard S."/>
            <person name="Juman I."/>
            <person name="Moroldo M."/>
            <person name="Scalabrin S."/>
            <person name="Canaguier A."/>
            <person name="Le Clainche I."/>
            <person name="Malacrida G."/>
            <person name="Durand E."/>
            <person name="Pesole G."/>
            <person name="Laucou V."/>
            <person name="Chatelet P."/>
            <person name="Merdinoglu D."/>
            <person name="Delledonne M."/>
            <person name="Pezzotti M."/>
            <person name="Lecharny A."/>
            <person name="Scarpelli C."/>
            <person name="Artiguenave F."/>
            <person name="Pe M.E."/>
            <person name="Valle G."/>
            <person name="Morgante M."/>
            <person name="Caboche M."/>
            <person name="Adam-Blondon A.-F."/>
            <person name="Weissenbach J."/>
            <person name="Quetier F."/>
            <person name="Wincker P."/>
        </authorList>
    </citation>
    <scope>NUCLEOTIDE SEQUENCE [LARGE SCALE GENOMIC DNA]</scope>
    <source>
        <strain evidence="3">cv. Pinot noir / PN40024</strain>
    </source>
</reference>
<evidence type="ECO:0008006" key="4">
    <source>
        <dbReference type="Google" id="ProtNLM"/>
    </source>
</evidence>
<dbReference type="AlphaFoldDB" id="D7SLV7"/>